<sequence length="213" mass="23780">MAEAERTNPQLWEQVKREITEGDKGGKPGQWSARKAQMAVREYKKRGGDYEDGGLAQDETSLHRWTEEEWGTRSGEKSGETGERYLPREVRMLLTEDEYARSTRKKRDGSGQFVAQPDDVRDKAATIRRDGPTLAILRARATDLGLEVHEAMGKAELHAAIEEATDADGRPRDPSRVLSRQTKAALYALARARGIEGRSRMTKAELRTALTGG</sequence>
<reference evidence="3 4" key="1">
    <citation type="journal article" date="2010" name="J. Bacteriol.">
        <title>Genome sequences of Oceanicola granulosus HTCC2516(T) and Oceanicola batsensis HTCC2597(TDelta).</title>
        <authorList>
            <person name="Thrash J.C."/>
            <person name="Cho J.C."/>
            <person name="Vergin K.L."/>
            <person name="Giovannoni S.J."/>
        </authorList>
    </citation>
    <scope>NUCLEOTIDE SEQUENCE [LARGE SCALE GENOMIC DNA]</scope>
    <source>
        <strain evidence="4">ATCC BAA-861 / DSM 15982 / KCTC 12143 / HTCC2516</strain>
    </source>
</reference>
<dbReference type="RefSeq" id="WP_007255465.1">
    <property type="nucleotide sequence ID" value="NZ_CH724107.1"/>
</dbReference>
<accession>Q2CCW0</accession>
<evidence type="ECO:0000313" key="4">
    <source>
        <dbReference type="Proteomes" id="UP000003635"/>
    </source>
</evidence>
<dbReference type="eggNOG" id="ENOG5032RY9">
    <property type="taxonomic scope" value="Bacteria"/>
</dbReference>
<comment type="caution">
    <text evidence="3">The sequence shown here is derived from an EMBL/GenBank/DDBJ whole genome shotgun (WGS) entry which is preliminary data.</text>
</comment>
<name>Q2CCW0_OCEGH</name>
<feature type="region of interest" description="Disordered" evidence="1">
    <location>
        <begin position="18"/>
        <end position="82"/>
    </location>
</feature>
<dbReference type="Pfam" id="PF19197">
    <property type="entry name" value="DUF5872"/>
    <property type="match status" value="1"/>
</dbReference>
<dbReference type="GO" id="GO:0004073">
    <property type="term" value="F:aspartate-semialdehyde dehydrogenase activity"/>
    <property type="evidence" value="ECO:0007669"/>
    <property type="project" value="UniProtKB-EC"/>
</dbReference>
<dbReference type="InterPro" id="IPR043803">
    <property type="entry name" value="DUF5872"/>
</dbReference>
<dbReference type="HOGENOM" id="CLU_079693_2_0_5"/>
<keyword evidence="3" id="KW-0560">Oxidoreductase</keyword>
<proteinExistence type="predicted"/>
<keyword evidence="4" id="KW-1185">Reference proteome</keyword>
<protein>
    <submittedName>
        <fullName evidence="3">Aspartate-semialdehyde dehydrogenase</fullName>
        <ecNumber evidence="3">1.2.1.11</ecNumber>
    </submittedName>
</protein>
<feature type="domain" description="DUF5872" evidence="2">
    <location>
        <begin position="7"/>
        <end position="72"/>
    </location>
</feature>
<dbReference type="EC" id="1.2.1.11" evidence="3"/>
<evidence type="ECO:0000256" key="1">
    <source>
        <dbReference type="SAM" id="MobiDB-lite"/>
    </source>
</evidence>
<organism evidence="3 4">
    <name type="scientific">Oceanicola granulosus (strain ATCC BAA-861 / DSM 15982 / KCTC 12143 / HTCC2516)</name>
    <dbReference type="NCBI Taxonomy" id="314256"/>
    <lineage>
        <taxon>Bacteria</taxon>
        <taxon>Pseudomonadati</taxon>
        <taxon>Pseudomonadota</taxon>
        <taxon>Alphaproteobacteria</taxon>
        <taxon>Rhodobacterales</taxon>
        <taxon>Roseobacteraceae</taxon>
        <taxon>Oceanicola</taxon>
    </lineage>
</organism>
<dbReference type="STRING" id="314256.OG2516_09720"/>
<dbReference type="OrthoDB" id="791686at2"/>
<feature type="compositionally biased region" description="Basic and acidic residues" evidence="1">
    <location>
        <begin position="60"/>
        <end position="82"/>
    </location>
</feature>
<gene>
    <name evidence="3" type="ORF">OG2516_09720</name>
</gene>
<evidence type="ECO:0000313" key="3">
    <source>
        <dbReference type="EMBL" id="EAR50513.1"/>
    </source>
</evidence>
<dbReference type="EMBL" id="AAOT01000027">
    <property type="protein sequence ID" value="EAR50513.1"/>
    <property type="molecule type" value="Genomic_DNA"/>
</dbReference>
<evidence type="ECO:0000259" key="2">
    <source>
        <dbReference type="Pfam" id="PF19197"/>
    </source>
</evidence>
<dbReference type="AlphaFoldDB" id="Q2CCW0"/>
<dbReference type="Proteomes" id="UP000003635">
    <property type="component" value="Unassembled WGS sequence"/>
</dbReference>